<feature type="compositionally biased region" description="Low complexity" evidence="12">
    <location>
        <begin position="627"/>
        <end position="639"/>
    </location>
</feature>
<feature type="compositionally biased region" description="Acidic residues" evidence="12">
    <location>
        <begin position="662"/>
        <end position="678"/>
    </location>
</feature>
<dbReference type="Pfam" id="PF12998">
    <property type="entry name" value="ING"/>
    <property type="match status" value="1"/>
</dbReference>
<feature type="binding site" evidence="9">
    <location>
        <position position="728"/>
    </location>
    <ligand>
        <name>Zn(2+)</name>
        <dbReference type="ChEBI" id="CHEBI:29105"/>
        <label>2</label>
    </ligand>
</feature>
<dbReference type="GO" id="GO:0008270">
    <property type="term" value="F:zinc ion binding"/>
    <property type="evidence" value="ECO:0007669"/>
    <property type="project" value="UniProtKB-KW"/>
</dbReference>
<feature type="binding site" evidence="9">
    <location>
        <position position="725"/>
    </location>
    <ligand>
        <name>Zn(2+)</name>
        <dbReference type="ChEBI" id="CHEBI:29105"/>
        <label>2</label>
    </ligand>
</feature>
<evidence type="ECO:0000256" key="7">
    <source>
        <dbReference type="ARBA" id="ARBA00023242"/>
    </source>
</evidence>
<dbReference type="SMART" id="SM01408">
    <property type="entry name" value="ING"/>
    <property type="match status" value="1"/>
</dbReference>
<comment type="domain">
    <text evidence="11">The PHD-type zinc finger mediates the binding to H3K4me3.</text>
</comment>
<feature type="compositionally biased region" description="Basic and acidic residues" evidence="12">
    <location>
        <begin position="289"/>
        <end position="299"/>
    </location>
</feature>
<dbReference type="InterPro" id="IPR019786">
    <property type="entry name" value="Zinc_finger_PHD-type_CS"/>
</dbReference>
<dbReference type="InterPro" id="IPR013083">
    <property type="entry name" value="Znf_RING/FYVE/PHD"/>
</dbReference>
<proteinExistence type="inferred from homology"/>
<feature type="site" description="Histone H3K4me3 binding" evidence="8">
    <location>
        <position position="697"/>
    </location>
</feature>
<feature type="binding site" evidence="9">
    <location>
        <position position="685"/>
    </location>
    <ligand>
        <name>Zn(2+)</name>
        <dbReference type="ChEBI" id="CHEBI:29105"/>
        <label>1</label>
    </ligand>
</feature>
<keyword evidence="7 11" id="KW-0539">Nucleus</keyword>
<feature type="binding site" evidence="9">
    <location>
        <position position="683"/>
    </location>
    <ligand>
        <name>Zn(2+)</name>
        <dbReference type="ChEBI" id="CHEBI:29105"/>
        <label>1</label>
    </ligand>
</feature>
<dbReference type="STRING" id="73230.A0A2B7ZB04"/>
<evidence type="ECO:0000256" key="4">
    <source>
        <dbReference type="ARBA" id="ARBA00022771"/>
    </source>
</evidence>
<accession>A0A2B7ZB04</accession>
<dbReference type="FunFam" id="3.30.40.10:FF:000177">
    <property type="entry name" value="PHD finger protein ING"/>
    <property type="match status" value="1"/>
</dbReference>
<gene>
    <name evidence="14" type="ORF">GX50_06882</name>
</gene>
<dbReference type="PANTHER" id="PTHR10333">
    <property type="entry name" value="INHIBITOR OF GROWTH PROTEIN"/>
    <property type="match status" value="1"/>
</dbReference>
<evidence type="ECO:0000256" key="8">
    <source>
        <dbReference type="PIRSR" id="PIRSR628651-50"/>
    </source>
</evidence>
<evidence type="ECO:0000313" key="14">
    <source>
        <dbReference type="EMBL" id="PGH30363.1"/>
    </source>
</evidence>
<feature type="compositionally biased region" description="Low complexity" evidence="12">
    <location>
        <begin position="1"/>
        <end position="32"/>
    </location>
</feature>
<dbReference type="GO" id="GO:0033698">
    <property type="term" value="C:Rpd3L complex"/>
    <property type="evidence" value="ECO:0007669"/>
    <property type="project" value="TreeGrafter"/>
</dbReference>
<reference evidence="14 15" key="1">
    <citation type="submission" date="2017-10" db="EMBL/GenBank/DDBJ databases">
        <title>Comparative genomics in systemic dimorphic fungi from Ajellomycetaceae.</title>
        <authorList>
            <person name="Munoz J.F."/>
            <person name="Mcewen J.G."/>
            <person name="Clay O.K."/>
            <person name="Cuomo C.A."/>
        </authorList>
    </citation>
    <scope>NUCLEOTIDE SEQUENCE [LARGE SCALE GENOMIC DNA]</scope>
    <source>
        <strain evidence="14 15">UAMH4076</strain>
    </source>
</reference>
<feature type="compositionally biased region" description="Low complexity" evidence="12">
    <location>
        <begin position="601"/>
        <end position="616"/>
    </location>
</feature>
<feature type="compositionally biased region" description="Polar residues" evidence="12">
    <location>
        <begin position="582"/>
        <end position="600"/>
    </location>
</feature>
<feature type="region of interest" description="Disordered" evidence="12">
    <location>
        <begin position="1"/>
        <end position="57"/>
    </location>
</feature>
<feature type="compositionally biased region" description="Low complexity" evidence="12">
    <location>
        <begin position="343"/>
        <end position="353"/>
    </location>
</feature>
<dbReference type="EMBL" id="PDND01000177">
    <property type="protein sequence ID" value="PGH30363.1"/>
    <property type="molecule type" value="Genomic_DNA"/>
</dbReference>
<dbReference type="InterPro" id="IPR028651">
    <property type="entry name" value="ING_fam"/>
</dbReference>
<dbReference type="AlphaFoldDB" id="A0A2B7ZB04"/>
<evidence type="ECO:0000256" key="5">
    <source>
        <dbReference type="ARBA" id="ARBA00022833"/>
    </source>
</evidence>
<dbReference type="VEuPathDB" id="FungiDB:EMCG_03581"/>
<evidence type="ECO:0000256" key="9">
    <source>
        <dbReference type="PIRSR" id="PIRSR628651-51"/>
    </source>
</evidence>
<dbReference type="PROSITE" id="PS01359">
    <property type="entry name" value="ZF_PHD_1"/>
    <property type="match status" value="1"/>
</dbReference>
<evidence type="ECO:0000313" key="15">
    <source>
        <dbReference type="Proteomes" id="UP000226031"/>
    </source>
</evidence>
<feature type="binding site" evidence="9">
    <location>
        <position position="707"/>
    </location>
    <ligand>
        <name>Zn(2+)</name>
        <dbReference type="ChEBI" id="CHEBI:29105"/>
        <label>1</label>
    </ligand>
</feature>
<keyword evidence="4 10" id="KW-0863">Zinc-finger</keyword>
<feature type="compositionally biased region" description="Polar residues" evidence="12">
    <location>
        <begin position="492"/>
        <end position="503"/>
    </location>
</feature>
<dbReference type="CDD" id="cd15505">
    <property type="entry name" value="PHD_ING"/>
    <property type="match status" value="1"/>
</dbReference>
<comment type="subcellular location">
    <subcellularLocation>
        <location evidence="1 11">Nucleus</location>
    </subcellularLocation>
</comment>
<feature type="binding site" evidence="9">
    <location>
        <position position="701"/>
    </location>
    <ligand>
        <name>Zn(2+)</name>
        <dbReference type="ChEBI" id="CHEBI:29105"/>
        <label>2</label>
    </ligand>
</feature>
<dbReference type="Proteomes" id="UP000226031">
    <property type="component" value="Unassembled WGS sequence"/>
</dbReference>
<evidence type="ECO:0000256" key="1">
    <source>
        <dbReference type="ARBA" id="ARBA00004123"/>
    </source>
</evidence>
<feature type="compositionally biased region" description="Polar residues" evidence="12">
    <location>
        <begin position="437"/>
        <end position="452"/>
    </location>
</feature>
<feature type="region of interest" description="Disordered" evidence="12">
    <location>
        <begin position="243"/>
        <end position="680"/>
    </location>
</feature>
<organism evidence="14 15">
    <name type="scientific">[Emmonsia] crescens</name>
    <dbReference type="NCBI Taxonomy" id="73230"/>
    <lineage>
        <taxon>Eukaryota</taxon>
        <taxon>Fungi</taxon>
        <taxon>Dikarya</taxon>
        <taxon>Ascomycota</taxon>
        <taxon>Pezizomycotina</taxon>
        <taxon>Eurotiomycetes</taxon>
        <taxon>Eurotiomycetidae</taxon>
        <taxon>Onygenales</taxon>
        <taxon>Ajellomycetaceae</taxon>
        <taxon>Emergomyces</taxon>
    </lineage>
</organism>
<evidence type="ECO:0000256" key="10">
    <source>
        <dbReference type="PROSITE-ProRule" id="PRU00146"/>
    </source>
</evidence>
<sequence length="741" mass="77021">MATTLPPGAAHAATTTTTTTTTGPGPGPSTSTIRQSARQTRTNPSRSSKTASRSTFTGLGLHGSSGVYGLGSGLGLGGAGSGGGGAGLESSGAHNVPHGLYPAITHFTDAITALPKEFRRHASLLKEVDGKAWALEEALAKQLDAAMASTPYAKLMQGGLPPKEPINYDSPEALARRKIFFELRSTLSDLMITTDEKNHVLWNANNELEKQVRRIDTTFPYVEGEISEEARLGSLTHWAYSNKTAAKAPGNTSERPRRETASTRDQNMAAAFEGEARREGVSRKHRRNHADADGEDGRIPSRKSTGGKGRSGETPANGTIPIGAGGAVASSAAPAKRRRVEKPQPTATAPATAMERPASAATNTGAGRGALKDVAATDVVKKRIRAPNANPAGRKRTNTAASATGSPALLPSPAVPSLNPSTKAASPAPNTIPRPPSSRSQLASIQVTNGRQRPSSSASNRAPNSSTLPGPAPGSITQLDVSNAVVPIAEKPTSSDLKPSSYSKDPASAKIEPASSTTTGGNGDEKAGPSISTTSRPVEPLPKQEDAGPSSYNNINNNNNNDATKLEPGPNSEPPPAPPQSKGRSSKNSTPVVSTFPEPSQQQPQPQRTTRPRGGTMTATDGGVPGGTSTTSSTGTGTTKRSHKKGAGLAAAQQLIAAAAATEDEDSSRQGDDEEDEGEPRYCYCNQVSFGEMVACDNETCPREWFHLSCVGLSRAPLKSSKWYCNECKDSQRKGKSGNGK</sequence>
<dbReference type="GO" id="GO:0006355">
    <property type="term" value="P:regulation of DNA-templated transcription"/>
    <property type="evidence" value="ECO:0007669"/>
    <property type="project" value="TreeGrafter"/>
</dbReference>
<evidence type="ECO:0000256" key="11">
    <source>
        <dbReference type="RuleBase" id="RU361213"/>
    </source>
</evidence>
<feature type="compositionally biased region" description="Polar residues" evidence="12">
    <location>
        <begin position="33"/>
        <end position="57"/>
    </location>
</feature>
<dbReference type="SUPFAM" id="SSF57903">
    <property type="entry name" value="FYVE/PHD zinc finger"/>
    <property type="match status" value="1"/>
</dbReference>
<evidence type="ECO:0000256" key="2">
    <source>
        <dbReference type="ARBA" id="ARBA00010210"/>
    </source>
</evidence>
<dbReference type="PANTHER" id="PTHR10333:SF42">
    <property type="entry name" value="INHIBITOR OF GROWTH PROTEIN 5"/>
    <property type="match status" value="1"/>
</dbReference>
<protein>
    <recommendedName>
        <fullName evidence="11">Chromatin modification-related protein</fullName>
    </recommendedName>
</protein>
<dbReference type="Gene3D" id="6.10.140.1740">
    <property type="match status" value="1"/>
</dbReference>
<dbReference type="GO" id="GO:0006325">
    <property type="term" value="P:chromatin organization"/>
    <property type="evidence" value="ECO:0007669"/>
    <property type="project" value="UniProtKB-KW"/>
</dbReference>
<comment type="subunit">
    <text evidence="11">Component of an histone acetyltransferase complex. Interacts with H3K4me3 and to a lesser extent with H3K4me2.</text>
</comment>
<feature type="compositionally biased region" description="Low complexity" evidence="12">
    <location>
        <begin position="406"/>
        <end position="421"/>
    </location>
</feature>
<dbReference type="InterPro" id="IPR001965">
    <property type="entry name" value="Znf_PHD"/>
</dbReference>
<comment type="function">
    <text evidence="11">Component of an histone acetyltransferase complex.</text>
</comment>
<evidence type="ECO:0000256" key="12">
    <source>
        <dbReference type="SAM" id="MobiDB-lite"/>
    </source>
</evidence>
<dbReference type="Gene3D" id="3.30.40.10">
    <property type="entry name" value="Zinc/RING finger domain, C3HC4 (zinc finger)"/>
    <property type="match status" value="1"/>
</dbReference>
<keyword evidence="5 9" id="KW-0862">Zinc</keyword>
<evidence type="ECO:0000259" key="13">
    <source>
        <dbReference type="PROSITE" id="PS50016"/>
    </source>
</evidence>
<comment type="similarity">
    <text evidence="2 11">Belongs to the ING family.</text>
</comment>
<dbReference type="GO" id="GO:0070210">
    <property type="term" value="C:Rpd3L-Expanded complex"/>
    <property type="evidence" value="ECO:0007669"/>
    <property type="project" value="TreeGrafter"/>
</dbReference>
<feature type="binding site" evidence="9">
    <location>
        <position position="696"/>
    </location>
    <ligand>
        <name>Zn(2+)</name>
        <dbReference type="ChEBI" id="CHEBI:29105"/>
        <label>2</label>
    </ligand>
</feature>
<keyword evidence="6 11" id="KW-0156">Chromatin regulator</keyword>
<feature type="site" description="Histone H3K4me3 binding" evidence="8">
    <location>
        <position position="705"/>
    </location>
</feature>
<feature type="domain" description="PHD-type" evidence="13">
    <location>
        <begin position="680"/>
        <end position="731"/>
    </location>
</feature>
<comment type="caution">
    <text evidence="14">The sequence shown here is derived from an EMBL/GenBank/DDBJ whole genome shotgun (WGS) entry which is preliminary data.</text>
</comment>
<feature type="binding site" evidence="9">
    <location>
        <position position="710"/>
    </location>
    <ligand>
        <name>Zn(2+)</name>
        <dbReference type="ChEBI" id="CHEBI:29105"/>
        <label>1</label>
    </ligand>
</feature>
<evidence type="ECO:0000256" key="3">
    <source>
        <dbReference type="ARBA" id="ARBA00022723"/>
    </source>
</evidence>
<dbReference type="InterPro" id="IPR019787">
    <property type="entry name" value="Znf_PHD-finger"/>
</dbReference>
<feature type="compositionally biased region" description="Low complexity" evidence="12">
    <location>
        <begin position="647"/>
        <end position="661"/>
    </location>
</feature>
<dbReference type="InterPro" id="IPR024610">
    <property type="entry name" value="ING_N_histone-binding"/>
</dbReference>
<feature type="site" description="Histone H3K4me3 binding" evidence="8">
    <location>
        <position position="682"/>
    </location>
</feature>
<dbReference type="InterPro" id="IPR011011">
    <property type="entry name" value="Znf_FYVE_PHD"/>
</dbReference>
<keyword evidence="3 9" id="KW-0479">Metal-binding</keyword>
<feature type="compositionally biased region" description="Low complexity" evidence="12">
    <location>
        <begin position="453"/>
        <end position="466"/>
    </location>
</feature>
<feature type="site" description="Histone H3K4me3 binding" evidence="8">
    <location>
        <position position="693"/>
    </location>
</feature>
<name>A0A2B7ZB04_9EURO</name>
<dbReference type="SMART" id="SM00249">
    <property type="entry name" value="PHD"/>
    <property type="match status" value="1"/>
</dbReference>
<dbReference type="PROSITE" id="PS50016">
    <property type="entry name" value="ZF_PHD_2"/>
    <property type="match status" value="1"/>
</dbReference>
<evidence type="ECO:0000256" key="6">
    <source>
        <dbReference type="ARBA" id="ARBA00022853"/>
    </source>
</evidence>
<keyword evidence="15" id="KW-1185">Reference proteome</keyword>